<dbReference type="InterPro" id="IPR052032">
    <property type="entry name" value="ATP-dep_AA_Ligase"/>
</dbReference>
<dbReference type="SUPFAM" id="SSF56059">
    <property type="entry name" value="Glutathione synthetase ATP-binding domain-like"/>
    <property type="match status" value="1"/>
</dbReference>
<dbReference type="EMBL" id="JAMQCR010000001">
    <property type="protein sequence ID" value="MCM2531951.1"/>
    <property type="molecule type" value="Genomic_DNA"/>
</dbReference>
<proteinExistence type="predicted"/>
<dbReference type="InterPro" id="IPR011761">
    <property type="entry name" value="ATP-grasp"/>
</dbReference>
<feature type="domain" description="ATP-grasp" evidence="5">
    <location>
        <begin position="121"/>
        <end position="312"/>
    </location>
</feature>
<gene>
    <name evidence="6" type="ORF">NDK43_05535</name>
</gene>
<reference evidence="6 7" key="1">
    <citation type="submission" date="2022-06" db="EMBL/GenBank/DDBJ databases">
        <authorList>
            <person name="Jeon C.O."/>
        </authorList>
    </citation>
    <scope>NUCLEOTIDE SEQUENCE [LARGE SCALE GENOMIC DNA]</scope>
    <source>
        <strain evidence="6 7">KCTC 13943</strain>
    </source>
</reference>
<keyword evidence="3 4" id="KW-0067">ATP-binding</keyword>
<dbReference type="PANTHER" id="PTHR43585">
    <property type="entry name" value="FUMIPYRROLE BIOSYNTHESIS PROTEIN C"/>
    <property type="match status" value="1"/>
</dbReference>
<keyword evidence="1" id="KW-0436">Ligase</keyword>
<dbReference type="Pfam" id="PF18130">
    <property type="entry name" value="ATPgrasp_N"/>
    <property type="match status" value="1"/>
</dbReference>
<evidence type="ECO:0000256" key="1">
    <source>
        <dbReference type="ARBA" id="ARBA00022598"/>
    </source>
</evidence>
<dbReference type="PANTHER" id="PTHR43585:SF2">
    <property type="entry name" value="ATP-GRASP ENZYME FSQD"/>
    <property type="match status" value="1"/>
</dbReference>
<dbReference type="Proteomes" id="UP001523262">
    <property type="component" value="Unassembled WGS sequence"/>
</dbReference>
<sequence length="407" mass="46262">MRTVVFIGLQKSGSGREAVRAAESLGYFTVVFTNIKGNLLQRNEFPDVHKMIFVDLNDEKVMQEKIKHLQNQGLIIEAVISFVDGYVHTAAELCKQFCITKMPIEIEAIGKMENKIETRKFLQNTEFGINHAIYDKGQTLDSFMEKYNFDYPVILKSPNSTGSKDVLKAENESELKKHVERLLRRYPDIPILFEEYIEGPQYLVEVLVYNHDIHIVAVVEQEITKGERFIITGYSLLAQVPQDLYESLSNVVSAIIEKLQFTNGSCHFELRLQDDQWKVIEINSRISGGGMNKMVEAAYGINLAEQIIKVWLGLEPSLKHNNENFVFTQYITVSKKGTLQKVTGKKRALQHKGVLDVYIKPRKGALLQPPFSMGHRYAYVLATGSTIEEAKGIAKASAKEIEFHLDK</sequence>
<dbReference type="Gene3D" id="3.30.470.20">
    <property type="entry name" value="ATP-grasp fold, B domain"/>
    <property type="match status" value="1"/>
</dbReference>
<dbReference type="InterPro" id="IPR041472">
    <property type="entry name" value="BL00235/CARNS1_N"/>
</dbReference>
<organism evidence="6 7">
    <name type="scientific">Neobacillus pocheonensis</name>
    <dbReference type="NCBI Taxonomy" id="363869"/>
    <lineage>
        <taxon>Bacteria</taxon>
        <taxon>Bacillati</taxon>
        <taxon>Bacillota</taxon>
        <taxon>Bacilli</taxon>
        <taxon>Bacillales</taxon>
        <taxon>Bacillaceae</taxon>
        <taxon>Neobacillus</taxon>
    </lineage>
</organism>
<keyword evidence="7" id="KW-1185">Reference proteome</keyword>
<evidence type="ECO:0000256" key="4">
    <source>
        <dbReference type="PROSITE-ProRule" id="PRU00409"/>
    </source>
</evidence>
<evidence type="ECO:0000256" key="2">
    <source>
        <dbReference type="ARBA" id="ARBA00022741"/>
    </source>
</evidence>
<accession>A0ABT0W6J9</accession>
<dbReference type="Pfam" id="PF13535">
    <property type="entry name" value="ATP-grasp_4"/>
    <property type="match status" value="1"/>
</dbReference>
<evidence type="ECO:0000259" key="5">
    <source>
        <dbReference type="PROSITE" id="PS50975"/>
    </source>
</evidence>
<keyword evidence="2 4" id="KW-0547">Nucleotide-binding</keyword>
<comment type="caution">
    <text evidence="6">The sequence shown here is derived from an EMBL/GenBank/DDBJ whole genome shotgun (WGS) entry which is preliminary data.</text>
</comment>
<evidence type="ECO:0000256" key="3">
    <source>
        <dbReference type="ARBA" id="ARBA00022840"/>
    </source>
</evidence>
<evidence type="ECO:0000313" key="6">
    <source>
        <dbReference type="EMBL" id="MCM2531951.1"/>
    </source>
</evidence>
<dbReference type="Pfam" id="PF18603">
    <property type="entry name" value="LAL_C2"/>
    <property type="match status" value="1"/>
</dbReference>
<evidence type="ECO:0000313" key="7">
    <source>
        <dbReference type="Proteomes" id="UP001523262"/>
    </source>
</evidence>
<protein>
    <submittedName>
        <fullName evidence="6">ATP-grasp domain-containing protein</fullName>
    </submittedName>
</protein>
<dbReference type="PROSITE" id="PS50975">
    <property type="entry name" value="ATP_GRASP"/>
    <property type="match status" value="1"/>
</dbReference>
<name>A0ABT0W6J9_9BACI</name>
<dbReference type="InterPro" id="IPR040570">
    <property type="entry name" value="LAL_C2"/>
</dbReference>
<dbReference type="Gene3D" id="3.40.50.20">
    <property type="match status" value="1"/>
</dbReference>